<evidence type="ECO:0008006" key="4">
    <source>
        <dbReference type="Google" id="ProtNLM"/>
    </source>
</evidence>
<organism evidence="2 3">
    <name type="scientific">Flagellimonas zhangzhouensis</name>
    <dbReference type="NCBI Taxonomy" id="1073328"/>
    <lineage>
        <taxon>Bacteria</taxon>
        <taxon>Pseudomonadati</taxon>
        <taxon>Bacteroidota</taxon>
        <taxon>Flavobacteriia</taxon>
        <taxon>Flavobacteriales</taxon>
        <taxon>Flavobacteriaceae</taxon>
        <taxon>Flagellimonas</taxon>
    </lineage>
</organism>
<keyword evidence="3" id="KW-1185">Reference proteome</keyword>
<dbReference type="STRING" id="1073328.SAMN05216294_0478"/>
<feature type="coiled-coil region" evidence="1">
    <location>
        <begin position="48"/>
        <end position="75"/>
    </location>
</feature>
<dbReference type="Proteomes" id="UP000199592">
    <property type="component" value="Unassembled WGS sequence"/>
</dbReference>
<dbReference type="OrthoDB" id="667380at2"/>
<reference evidence="3" key="1">
    <citation type="submission" date="2016-10" db="EMBL/GenBank/DDBJ databases">
        <authorList>
            <person name="Varghese N."/>
            <person name="Submissions S."/>
        </authorList>
    </citation>
    <scope>NUCLEOTIDE SEQUENCE [LARGE SCALE GENOMIC DNA]</scope>
    <source>
        <strain evidence="3">DSM 25030</strain>
    </source>
</reference>
<evidence type="ECO:0000313" key="3">
    <source>
        <dbReference type="Proteomes" id="UP000199592"/>
    </source>
</evidence>
<accession>A0A1H2UXT2</accession>
<protein>
    <recommendedName>
        <fullName evidence="4">3-oxoacyl-ACP synthase</fullName>
    </recommendedName>
</protein>
<dbReference type="AlphaFoldDB" id="A0A1H2UXT2"/>
<proteinExistence type="predicted"/>
<name>A0A1H2UXT2_9FLAO</name>
<gene>
    <name evidence="2" type="ORF">SAMN04487892_1814</name>
</gene>
<dbReference type="RefSeq" id="WP_090292257.1">
    <property type="nucleotide sequence ID" value="NZ_FNKI01000001.1"/>
</dbReference>
<evidence type="ECO:0000313" key="2">
    <source>
        <dbReference type="EMBL" id="SDW60875.1"/>
    </source>
</evidence>
<evidence type="ECO:0000256" key="1">
    <source>
        <dbReference type="SAM" id="Coils"/>
    </source>
</evidence>
<sequence>MKKADILNFCWDYVNNKADRLKRTSNELQQSLTSETKSTAGDKHETGRAMVQLEQEKLAQQILELEKDRAVLKKIDIEKLPQKISLGCLVKTSAANYFISISAGAFKSGGEVVYCISASAPIAQLLLGKEKDENFVFNEKSQTIQEVL</sequence>
<dbReference type="EMBL" id="FNMY01000002">
    <property type="protein sequence ID" value="SDW60875.1"/>
    <property type="molecule type" value="Genomic_DNA"/>
</dbReference>
<keyword evidence="1" id="KW-0175">Coiled coil</keyword>